<evidence type="ECO:0000313" key="9">
    <source>
        <dbReference type="Proteomes" id="UP000018733"/>
    </source>
</evidence>
<dbReference type="Proteomes" id="UP000018733">
    <property type="component" value="Unassembled WGS sequence"/>
</dbReference>
<dbReference type="EMBL" id="AYXT01000001">
    <property type="protein sequence ID" value="ETF04239.1"/>
    <property type="molecule type" value="Genomic_DNA"/>
</dbReference>
<evidence type="ECO:0000256" key="3">
    <source>
        <dbReference type="ARBA" id="ARBA00022630"/>
    </source>
</evidence>
<evidence type="ECO:0000256" key="2">
    <source>
        <dbReference type="ARBA" id="ARBA00005272"/>
    </source>
</evidence>
<dbReference type="STRING" id="1424334.W822_03445"/>
<name>V8QYY9_9BURK</name>
<comment type="caution">
    <text evidence="8">The sequence shown here is derived from an EMBL/GenBank/DDBJ whole genome shotgun (WGS) entry which is preliminary data.</text>
</comment>
<keyword evidence="3" id="KW-0285">Flavoprotein</keyword>
<organism evidence="8 9">
    <name type="scientific">Advenella kashmirensis W13003</name>
    <dbReference type="NCBI Taxonomy" id="1424334"/>
    <lineage>
        <taxon>Bacteria</taxon>
        <taxon>Pseudomonadati</taxon>
        <taxon>Pseudomonadota</taxon>
        <taxon>Betaproteobacteria</taxon>
        <taxon>Burkholderiales</taxon>
        <taxon>Alcaligenaceae</taxon>
    </lineage>
</organism>
<dbReference type="PANTHER" id="PTHR42913:SF3">
    <property type="entry name" value="64 KDA MITOCHONDRIAL NADH DEHYDROGENASE (EUROFUNG)"/>
    <property type="match status" value="1"/>
</dbReference>
<evidence type="ECO:0000256" key="6">
    <source>
        <dbReference type="SAM" id="Phobius"/>
    </source>
</evidence>
<dbReference type="PANTHER" id="PTHR42913">
    <property type="entry name" value="APOPTOSIS-INDUCING FACTOR 1"/>
    <property type="match status" value="1"/>
</dbReference>
<dbReference type="HOGENOM" id="CLU_021377_7_0_4"/>
<sequence length="435" mass="47194">MTMQTPEHKIIIVGGGAGGLELAAKLGRKFGPRHIFLVDTGVFHIWKPSLHEVASGTLDIHREGLSYAMLAKDHGFTFVPGEMDGINREARSIHVKAVLSEGEEVFAERDLTYDTLVIAVGSRSNFFNTPGAEEYATALDSTEQAEKFRLKFLRELIAADQRKKNNPDQSLNIAIVGGGATGVELSAELLEAGKDLGFYGINELNPERDIHITLLEGSARILAALPEKTSAAATRLLSQRGVTVKTSVLVSSVQEKSLTDSNGNTYPADLTVWAAGIKAPVFLTQLGLETNKINQLVADRTLRTSDPAIYAMGDCAQVDWEEGRYLPARAQVAHQQADYLVGQLSDRIKGTPTDNKPFVFKDYGSLVSVGHNKGVGSLMGVLTGKSLFVEGLLARLMYMSLHLMHHMAILGIARTGSVALGRLLLKRSTPRVKLH</sequence>
<dbReference type="PRINTS" id="PR00368">
    <property type="entry name" value="FADPNR"/>
</dbReference>
<dbReference type="InterPro" id="IPR051169">
    <property type="entry name" value="NADH-Q_oxidoreductase"/>
</dbReference>
<keyword evidence="6" id="KW-0472">Membrane</keyword>
<evidence type="ECO:0000256" key="5">
    <source>
        <dbReference type="ARBA" id="ARBA00023002"/>
    </source>
</evidence>
<protein>
    <submittedName>
        <fullName evidence="8">NADH dehydrogenase</fullName>
    </submittedName>
</protein>
<dbReference type="InterPro" id="IPR036188">
    <property type="entry name" value="FAD/NAD-bd_sf"/>
</dbReference>
<evidence type="ECO:0000259" key="7">
    <source>
        <dbReference type="Pfam" id="PF07992"/>
    </source>
</evidence>
<dbReference type="AlphaFoldDB" id="V8QYY9"/>
<dbReference type="PATRIC" id="fig|1424334.3.peg.694"/>
<keyword evidence="9" id="KW-1185">Reference proteome</keyword>
<dbReference type="SUPFAM" id="SSF51905">
    <property type="entry name" value="FAD/NAD(P)-binding domain"/>
    <property type="match status" value="1"/>
</dbReference>
<comment type="cofactor">
    <cofactor evidence="1">
        <name>FAD</name>
        <dbReference type="ChEBI" id="CHEBI:57692"/>
    </cofactor>
</comment>
<feature type="domain" description="FAD/NAD(P)-binding" evidence="7">
    <location>
        <begin position="9"/>
        <end position="337"/>
    </location>
</feature>
<dbReference type="GO" id="GO:0019646">
    <property type="term" value="P:aerobic electron transport chain"/>
    <property type="evidence" value="ECO:0007669"/>
    <property type="project" value="TreeGrafter"/>
</dbReference>
<evidence type="ECO:0000256" key="4">
    <source>
        <dbReference type="ARBA" id="ARBA00022827"/>
    </source>
</evidence>
<keyword evidence="5" id="KW-0560">Oxidoreductase</keyword>
<accession>V8QYY9</accession>
<proteinExistence type="inferred from homology"/>
<feature type="transmembrane region" description="Helical" evidence="6">
    <location>
        <begin position="403"/>
        <end position="425"/>
    </location>
</feature>
<gene>
    <name evidence="8" type="ORF">W822_03445</name>
</gene>
<dbReference type="Pfam" id="PF07992">
    <property type="entry name" value="Pyr_redox_2"/>
    <property type="match status" value="1"/>
</dbReference>
<reference evidence="8 9" key="1">
    <citation type="journal article" date="2014" name="Genome Announc.">
        <title>Draft Genome Sequence of Advenella kashmirensis Strain W13003, a Polycyclic Aromatic Hydrocarbon-Degrading Bacterium.</title>
        <authorList>
            <person name="Wang X."/>
            <person name="Jin D."/>
            <person name="Zhou L."/>
            <person name="Wu L."/>
            <person name="An W."/>
            <person name="Zhao L."/>
        </authorList>
    </citation>
    <scope>NUCLEOTIDE SEQUENCE [LARGE SCALE GENOMIC DNA]</scope>
    <source>
        <strain evidence="8 9">W13003</strain>
    </source>
</reference>
<keyword evidence="6" id="KW-1133">Transmembrane helix</keyword>
<evidence type="ECO:0000313" key="8">
    <source>
        <dbReference type="EMBL" id="ETF04239.1"/>
    </source>
</evidence>
<dbReference type="PRINTS" id="PR00411">
    <property type="entry name" value="PNDRDTASEI"/>
</dbReference>
<dbReference type="Gene3D" id="3.50.50.100">
    <property type="match status" value="1"/>
</dbReference>
<dbReference type="GO" id="GO:0003955">
    <property type="term" value="F:NAD(P)H dehydrogenase (quinone) activity"/>
    <property type="evidence" value="ECO:0007669"/>
    <property type="project" value="TreeGrafter"/>
</dbReference>
<keyword evidence="6" id="KW-0812">Transmembrane</keyword>
<keyword evidence="4" id="KW-0274">FAD</keyword>
<dbReference type="eggNOG" id="COG1252">
    <property type="taxonomic scope" value="Bacteria"/>
</dbReference>
<evidence type="ECO:0000256" key="1">
    <source>
        <dbReference type="ARBA" id="ARBA00001974"/>
    </source>
</evidence>
<dbReference type="InterPro" id="IPR023753">
    <property type="entry name" value="FAD/NAD-binding_dom"/>
</dbReference>
<comment type="similarity">
    <text evidence="2">Belongs to the NADH dehydrogenase family.</text>
</comment>